<dbReference type="PANTHER" id="PTHR43359">
    <property type="entry name" value="FORMATE HYDROGENLYASE SUBUNIT 4"/>
    <property type="match status" value="1"/>
</dbReference>
<evidence type="ECO:0000256" key="3">
    <source>
        <dbReference type="ARBA" id="ARBA00022989"/>
    </source>
</evidence>
<dbReference type="PANTHER" id="PTHR43359:SF1">
    <property type="entry name" value="FORMATE HYDROGENLYASE SUBUNIT 4-RELATED"/>
    <property type="match status" value="1"/>
</dbReference>
<gene>
    <name evidence="6" type="ORF">BJI67_09700</name>
</gene>
<dbReference type="Pfam" id="PF00146">
    <property type="entry name" value="NADHdh"/>
    <property type="match status" value="1"/>
</dbReference>
<organism evidence="6 7">
    <name type="scientific">Acidihalobacter aeolianus</name>
    <dbReference type="NCBI Taxonomy" id="2792603"/>
    <lineage>
        <taxon>Bacteria</taxon>
        <taxon>Pseudomonadati</taxon>
        <taxon>Pseudomonadota</taxon>
        <taxon>Gammaproteobacteria</taxon>
        <taxon>Chromatiales</taxon>
        <taxon>Ectothiorhodospiraceae</taxon>
        <taxon>Acidihalobacter</taxon>
    </lineage>
</organism>
<dbReference type="InterPro" id="IPR052561">
    <property type="entry name" value="ComplexI_Subunit1"/>
</dbReference>
<feature type="transmembrane region" description="Helical" evidence="5">
    <location>
        <begin position="296"/>
        <end position="317"/>
    </location>
</feature>
<dbReference type="AlphaFoldDB" id="A0A1D8K8K9"/>
<evidence type="ECO:0000256" key="4">
    <source>
        <dbReference type="ARBA" id="ARBA00023136"/>
    </source>
</evidence>
<keyword evidence="6" id="KW-0456">Lyase</keyword>
<keyword evidence="3 5" id="KW-1133">Transmembrane helix</keyword>
<protein>
    <submittedName>
        <fullName evidence="6">Formate hydrogenlyase</fullName>
    </submittedName>
</protein>
<keyword evidence="7" id="KW-1185">Reference proteome</keyword>
<accession>A0A1D8K8K9</accession>
<evidence type="ECO:0000256" key="5">
    <source>
        <dbReference type="SAM" id="Phobius"/>
    </source>
</evidence>
<sequence length="321" mass="33611">MGGDAVNAADTVLAVAQALLWPLAAPLLVGWVRKAKAMLQNRRGASVLQPARNLGKLFAKETRVAHTASPLFRVTPYIVFTATWLAAAAVPLLSTRLPTSALADVIVVAGLLGLARFFLALAGMDVGTAFGGMGASREMMVSGLAEPALLMAVFTLAMSAHSTNLSSVVDHQLAGGTLLPSMLFALGSLILVAVAETGRLPIDNPTTHLELTMIHEAMILEYSGRHLALLEWAAQIRLLLYGALIANVFFPWGIATTAQPLALGIAVGALAGKLLVLGAALAVGETVLVKKRLFQAPAFLNLAFLFALIGLLSHVILEQGM</sequence>
<evidence type="ECO:0000313" key="7">
    <source>
        <dbReference type="Proteomes" id="UP000095342"/>
    </source>
</evidence>
<reference evidence="6 7" key="1">
    <citation type="submission" date="2016-09" db="EMBL/GenBank/DDBJ databases">
        <title>Acidihalobacter prosperus V6 (DSM14174).</title>
        <authorList>
            <person name="Khaleque H.N."/>
            <person name="Ramsay J.P."/>
            <person name="Murphy R.J.T."/>
            <person name="Kaksonen A.H."/>
            <person name="Boxall N.J."/>
            <person name="Watkin E.L.J."/>
        </authorList>
    </citation>
    <scope>NUCLEOTIDE SEQUENCE [LARGE SCALE GENOMIC DNA]</scope>
    <source>
        <strain evidence="6 7">V6</strain>
    </source>
</reference>
<dbReference type="InterPro" id="IPR001694">
    <property type="entry name" value="NADH_UbQ_OxRdtase_su1/FPO"/>
</dbReference>
<dbReference type="Proteomes" id="UP000095342">
    <property type="component" value="Chromosome"/>
</dbReference>
<feature type="transmembrane region" description="Helical" evidence="5">
    <location>
        <begin position="139"/>
        <end position="161"/>
    </location>
</feature>
<name>A0A1D8K8K9_9GAMM</name>
<feature type="transmembrane region" description="Helical" evidence="5">
    <location>
        <begin position="173"/>
        <end position="195"/>
    </location>
</feature>
<dbReference type="GO" id="GO:0016829">
    <property type="term" value="F:lyase activity"/>
    <property type="evidence" value="ECO:0007669"/>
    <property type="project" value="UniProtKB-KW"/>
</dbReference>
<dbReference type="KEGG" id="aaeo:BJI67_09700"/>
<keyword evidence="4 5" id="KW-0472">Membrane</keyword>
<keyword evidence="2 5" id="KW-0812">Transmembrane</keyword>
<evidence type="ECO:0000256" key="2">
    <source>
        <dbReference type="ARBA" id="ARBA00022692"/>
    </source>
</evidence>
<proteinExistence type="predicted"/>
<feature type="transmembrane region" description="Helical" evidence="5">
    <location>
        <begin position="238"/>
        <end position="255"/>
    </location>
</feature>
<feature type="transmembrane region" description="Helical" evidence="5">
    <location>
        <begin position="12"/>
        <end position="32"/>
    </location>
</feature>
<comment type="subcellular location">
    <subcellularLocation>
        <location evidence="1">Membrane</location>
        <topology evidence="1">Multi-pass membrane protein</topology>
    </subcellularLocation>
</comment>
<evidence type="ECO:0000313" key="6">
    <source>
        <dbReference type="EMBL" id="AOV17302.1"/>
    </source>
</evidence>
<feature type="transmembrane region" description="Helical" evidence="5">
    <location>
        <begin position="105"/>
        <end position="127"/>
    </location>
</feature>
<feature type="transmembrane region" description="Helical" evidence="5">
    <location>
        <begin position="74"/>
        <end position="93"/>
    </location>
</feature>
<dbReference type="GO" id="GO:0005886">
    <property type="term" value="C:plasma membrane"/>
    <property type="evidence" value="ECO:0007669"/>
    <property type="project" value="TreeGrafter"/>
</dbReference>
<evidence type="ECO:0000256" key="1">
    <source>
        <dbReference type="ARBA" id="ARBA00004141"/>
    </source>
</evidence>
<feature type="transmembrane region" description="Helical" evidence="5">
    <location>
        <begin position="261"/>
        <end position="284"/>
    </location>
</feature>
<dbReference type="EMBL" id="CP017448">
    <property type="protein sequence ID" value="AOV17302.1"/>
    <property type="molecule type" value="Genomic_DNA"/>
</dbReference>